<dbReference type="PANTHER" id="PTHR33498">
    <property type="entry name" value="TRANSPOSASE FOR INSERTION SEQUENCE ELEMENT IS1557"/>
    <property type="match status" value="1"/>
</dbReference>
<dbReference type="PANTHER" id="PTHR33498:SF1">
    <property type="entry name" value="TRANSPOSASE FOR INSERTION SEQUENCE ELEMENT IS1557"/>
    <property type="match status" value="1"/>
</dbReference>
<evidence type="ECO:0000313" key="2">
    <source>
        <dbReference type="EMBL" id="RKF27953.1"/>
    </source>
</evidence>
<proteinExistence type="predicted"/>
<dbReference type="Pfam" id="PF01610">
    <property type="entry name" value="DDE_Tnp_ISL3"/>
    <property type="match status" value="1"/>
</dbReference>
<evidence type="ECO:0000259" key="1">
    <source>
        <dbReference type="Pfam" id="PF01610"/>
    </source>
</evidence>
<dbReference type="EMBL" id="RAQQ01000004">
    <property type="protein sequence ID" value="RKF27953.1"/>
    <property type="molecule type" value="Genomic_DNA"/>
</dbReference>
<dbReference type="Proteomes" id="UP000285744">
    <property type="component" value="Unassembled WGS sequence"/>
</dbReference>
<evidence type="ECO:0000313" key="3">
    <source>
        <dbReference type="Proteomes" id="UP000285744"/>
    </source>
</evidence>
<organism evidence="2 3">
    <name type="scientific">Micromonospora globbae</name>
    <dbReference type="NCBI Taxonomy" id="1894969"/>
    <lineage>
        <taxon>Bacteria</taxon>
        <taxon>Bacillati</taxon>
        <taxon>Actinomycetota</taxon>
        <taxon>Actinomycetes</taxon>
        <taxon>Micromonosporales</taxon>
        <taxon>Micromonosporaceae</taxon>
        <taxon>Micromonospora</taxon>
    </lineage>
</organism>
<reference evidence="2 3" key="1">
    <citation type="journal article" date="2018" name="Int. J. Syst. Evol. Microbiol.">
        <title>Micromonospora globbae sp. nov., an endophytic actinomycete isolated from roots of Globba winitii C. H. Wright.</title>
        <authorList>
            <person name="Kuncharoen N."/>
            <person name="Pittayakhajonwut P."/>
            <person name="Tanasupawat S."/>
        </authorList>
    </citation>
    <scope>NUCLEOTIDE SEQUENCE [LARGE SCALE GENOMIC DNA]</scope>
    <source>
        <strain evidence="2 3">WPS1-2</strain>
    </source>
</reference>
<feature type="domain" description="Transposase IS204/IS1001/IS1096/IS1165 DDE" evidence="1">
    <location>
        <begin position="29"/>
        <end position="99"/>
    </location>
</feature>
<name>A0A420F4V6_9ACTN</name>
<accession>A0A420F4V6</accession>
<dbReference type="InterPro" id="IPR002560">
    <property type="entry name" value="Transposase_DDE"/>
</dbReference>
<sequence>MLDRCPALREAADIVSSFAVIMTKLRGQDLPDWLGKAEASTAPAIRSFARGLRQDLAAVTAGLSMSWNSGPVEGHVNRVKRLKRQMYSRASFDRLRHRILHA</sequence>
<protein>
    <submittedName>
        <fullName evidence="2">Transposase</fullName>
    </submittedName>
</protein>
<dbReference type="AlphaFoldDB" id="A0A420F4V6"/>
<comment type="caution">
    <text evidence="2">The sequence shown here is derived from an EMBL/GenBank/DDBJ whole genome shotgun (WGS) entry which is preliminary data.</text>
</comment>
<dbReference type="InterPro" id="IPR047951">
    <property type="entry name" value="Transpos_ISL3"/>
</dbReference>
<gene>
    <name evidence="2" type="ORF">D7I43_06230</name>
</gene>